<accession>A0A8J2TX36</accession>
<evidence type="ECO:0000313" key="1">
    <source>
        <dbReference type="EMBL" id="GGA10838.1"/>
    </source>
</evidence>
<reference evidence="1" key="2">
    <citation type="submission" date="2020-09" db="EMBL/GenBank/DDBJ databases">
        <authorList>
            <person name="Sun Q."/>
            <person name="Zhou Y."/>
        </authorList>
    </citation>
    <scope>NUCLEOTIDE SEQUENCE</scope>
    <source>
        <strain evidence="1">CGMCC 1.12785</strain>
    </source>
</reference>
<reference evidence="1" key="1">
    <citation type="journal article" date="2014" name="Int. J. Syst. Evol. Microbiol.">
        <title>Complete genome sequence of Corynebacterium casei LMG S-19264T (=DSM 44701T), isolated from a smear-ripened cheese.</title>
        <authorList>
            <consortium name="US DOE Joint Genome Institute (JGI-PGF)"/>
            <person name="Walter F."/>
            <person name="Albersmeier A."/>
            <person name="Kalinowski J."/>
            <person name="Ruckert C."/>
        </authorList>
    </citation>
    <scope>NUCLEOTIDE SEQUENCE</scope>
    <source>
        <strain evidence="1">CGMCC 1.12785</strain>
    </source>
</reference>
<sequence length="72" mass="7947">MSDDVFTRAEVALIVEEAIRLVGGAWDDGNGAGLDGWVGPYRGAGEIDQEAQHARTRCVHRADRHLTELMQR</sequence>
<gene>
    <name evidence="1" type="ORF">GCM10011333_12070</name>
</gene>
<evidence type="ECO:0000313" key="2">
    <source>
        <dbReference type="Proteomes" id="UP000616114"/>
    </source>
</evidence>
<organism evidence="1 2">
    <name type="scientific">Sediminivirga luteola</name>
    <dbReference type="NCBI Taxonomy" id="1774748"/>
    <lineage>
        <taxon>Bacteria</taxon>
        <taxon>Bacillati</taxon>
        <taxon>Actinomycetota</taxon>
        <taxon>Actinomycetes</taxon>
        <taxon>Micrococcales</taxon>
        <taxon>Brevibacteriaceae</taxon>
        <taxon>Sediminivirga</taxon>
    </lineage>
</organism>
<name>A0A8J2TX36_9MICO</name>
<protein>
    <submittedName>
        <fullName evidence="1">Uncharacterized protein</fullName>
    </submittedName>
</protein>
<dbReference type="Proteomes" id="UP000616114">
    <property type="component" value="Unassembled WGS sequence"/>
</dbReference>
<dbReference type="EMBL" id="BMFY01000004">
    <property type="protein sequence ID" value="GGA10838.1"/>
    <property type="molecule type" value="Genomic_DNA"/>
</dbReference>
<proteinExistence type="predicted"/>
<keyword evidence="2" id="KW-1185">Reference proteome</keyword>
<dbReference type="AlphaFoldDB" id="A0A8J2TX36"/>
<comment type="caution">
    <text evidence="1">The sequence shown here is derived from an EMBL/GenBank/DDBJ whole genome shotgun (WGS) entry which is preliminary data.</text>
</comment>